<feature type="transmembrane region" description="Helical" evidence="5">
    <location>
        <begin position="1825"/>
        <end position="1842"/>
    </location>
</feature>
<dbReference type="PANTHER" id="PTHR19241">
    <property type="entry name" value="ATP-BINDING CASSETTE TRANSPORTER"/>
    <property type="match status" value="1"/>
</dbReference>
<dbReference type="EMBL" id="QXGF01001633">
    <property type="protein sequence ID" value="KAE8928731.1"/>
    <property type="molecule type" value="Genomic_DNA"/>
</dbReference>
<feature type="domain" description="ABC transporter" evidence="6">
    <location>
        <begin position="1308"/>
        <end position="1548"/>
    </location>
</feature>
<dbReference type="InterPro" id="IPR003439">
    <property type="entry name" value="ABC_transporter-like_ATP-bd"/>
</dbReference>
<dbReference type="GO" id="GO:0016887">
    <property type="term" value="F:ATP hydrolysis activity"/>
    <property type="evidence" value="ECO:0007669"/>
    <property type="project" value="InterPro"/>
</dbReference>
<feature type="region of interest" description="Disordered" evidence="4">
    <location>
        <begin position="1117"/>
        <end position="1202"/>
    </location>
</feature>
<evidence type="ECO:0000256" key="3">
    <source>
        <dbReference type="ARBA" id="ARBA00022840"/>
    </source>
</evidence>
<feature type="region of interest" description="Disordered" evidence="4">
    <location>
        <begin position="735"/>
        <end position="801"/>
    </location>
</feature>
<feature type="region of interest" description="Disordered" evidence="4">
    <location>
        <begin position="195"/>
        <end position="241"/>
    </location>
</feature>
<dbReference type="InterPro" id="IPR003593">
    <property type="entry name" value="AAA+_ATPase"/>
</dbReference>
<dbReference type="InterPro" id="IPR027417">
    <property type="entry name" value="P-loop_NTPase"/>
</dbReference>
<feature type="compositionally biased region" description="Low complexity" evidence="4">
    <location>
        <begin position="1566"/>
        <end position="1580"/>
    </location>
</feature>
<comment type="caution">
    <text evidence="7">The sequence shown here is derived from an EMBL/GenBank/DDBJ whole genome shotgun (WGS) entry which is preliminary data.</text>
</comment>
<evidence type="ECO:0000259" key="6">
    <source>
        <dbReference type="PROSITE" id="PS50893"/>
    </source>
</evidence>
<feature type="compositionally biased region" description="Low complexity" evidence="4">
    <location>
        <begin position="462"/>
        <end position="472"/>
    </location>
</feature>
<keyword evidence="5" id="KW-0812">Transmembrane</keyword>
<dbReference type="SUPFAM" id="SSF52540">
    <property type="entry name" value="P-loop containing nucleoside triphosphate hydrolases"/>
    <property type="match status" value="1"/>
</dbReference>
<keyword evidence="5" id="KW-0472">Membrane</keyword>
<feature type="compositionally biased region" description="Low complexity" evidence="4">
    <location>
        <begin position="765"/>
        <end position="782"/>
    </location>
</feature>
<keyword evidence="5" id="KW-1133">Transmembrane helix</keyword>
<feature type="region of interest" description="Disordered" evidence="4">
    <location>
        <begin position="927"/>
        <end position="993"/>
    </location>
</feature>
<evidence type="ECO:0000313" key="7">
    <source>
        <dbReference type="EMBL" id="KAE8928731.1"/>
    </source>
</evidence>
<feature type="transmembrane region" description="Helical" evidence="5">
    <location>
        <begin position="1780"/>
        <end position="1813"/>
    </location>
</feature>
<dbReference type="Proteomes" id="UP000429523">
    <property type="component" value="Unassembled WGS sequence"/>
</dbReference>
<dbReference type="PROSITE" id="PS50893">
    <property type="entry name" value="ABC_TRANSPORTER_2"/>
    <property type="match status" value="1"/>
</dbReference>
<gene>
    <name evidence="7" type="ORF">PF009_g21136</name>
</gene>
<feature type="compositionally biased region" description="Low complexity" evidence="4">
    <location>
        <begin position="669"/>
        <end position="686"/>
    </location>
</feature>
<feature type="region of interest" description="Disordered" evidence="4">
    <location>
        <begin position="461"/>
        <end position="480"/>
    </location>
</feature>
<keyword evidence="2" id="KW-0547">Nucleotide-binding</keyword>
<feature type="compositionally biased region" description="Low complexity" evidence="4">
    <location>
        <begin position="552"/>
        <end position="562"/>
    </location>
</feature>
<feature type="transmembrane region" description="Helical" evidence="5">
    <location>
        <begin position="1703"/>
        <end position="1721"/>
    </location>
</feature>
<feature type="compositionally biased region" description="Basic and acidic residues" evidence="4">
    <location>
        <begin position="696"/>
        <end position="705"/>
    </location>
</feature>
<reference evidence="7 8" key="1">
    <citation type="submission" date="2018-08" db="EMBL/GenBank/DDBJ databases">
        <title>Genomic investigation of the strawberry pathogen Phytophthora fragariae indicates pathogenicity is determined by transcriptional variation in three key races.</title>
        <authorList>
            <person name="Adams T.M."/>
            <person name="Armitage A.D."/>
            <person name="Sobczyk M.K."/>
            <person name="Bates H.J."/>
            <person name="Dunwell J.M."/>
            <person name="Nellist C.F."/>
            <person name="Harrison R.J."/>
        </authorList>
    </citation>
    <scope>NUCLEOTIDE SEQUENCE [LARGE SCALE GENOMIC DNA]</scope>
    <source>
        <strain evidence="7 8">NOV-9</strain>
    </source>
</reference>
<dbReference type="GO" id="GO:0005524">
    <property type="term" value="F:ATP binding"/>
    <property type="evidence" value="ECO:0007669"/>
    <property type="project" value="UniProtKB-KW"/>
</dbReference>
<organism evidence="7 8">
    <name type="scientific">Phytophthora fragariae</name>
    <dbReference type="NCBI Taxonomy" id="53985"/>
    <lineage>
        <taxon>Eukaryota</taxon>
        <taxon>Sar</taxon>
        <taxon>Stramenopiles</taxon>
        <taxon>Oomycota</taxon>
        <taxon>Peronosporomycetes</taxon>
        <taxon>Peronosporales</taxon>
        <taxon>Peronosporaceae</taxon>
        <taxon>Phytophthora</taxon>
    </lineage>
</organism>
<keyword evidence="3" id="KW-0067">ATP-binding</keyword>
<accession>A0A6A3EA06</accession>
<proteinExistence type="predicted"/>
<dbReference type="SMART" id="SM00382">
    <property type="entry name" value="AAA"/>
    <property type="match status" value="1"/>
</dbReference>
<feature type="compositionally biased region" description="Basic residues" evidence="4">
    <location>
        <begin position="1581"/>
        <end position="1592"/>
    </location>
</feature>
<feature type="compositionally biased region" description="Low complexity" evidence="4">
    <location>
        <begin position="744"/>
        <end position="754"/>
    </location>
</feature>
<feature type="compositionally biased region" description="Low complexity" evidence="4">
    <location>
        <begin position="1053"/>
        <end position="1070"/>
    </location>
</feature>
<feature type="compositionally biased region" description="Low complexity" evidence="4">
    <location>
        <begin position="1128"/>
        <end position="1138"/>
    </location>
</feature>
<evidence type="ECO:0000256" key="1">
    <source>
        <dbReference type="ARBA" id="ARBA00022448"/>
    </source>
</evidence>
<sequence>MDMGSPNSKDEGARKTARLSGGSDGGRPSFGFADTGSSQKVLSFDESGERARVDLIEGHYADEKEGEKTQTQVFRSEQADGSVVTKTVRTTRTTTRSGAGDYVTTIEVQTTTETETKDGAKSTEVATETSTETVAGQVATFCDGESAAESGDDVQTQVFRSVEEDGRVVTKTVRTTRRTVITNGVATTTVEVHTTTETEDTDGAKSTSVSTETHTEIGGSSSTSETEEKAQAVDSEHGGRRSFTFGKKRKYHKQWHPHFVSYLDRQDKRVETLSTTDLLESARAFCRENFTEFRPELFNGESNEGSKECWEVMAQLAAHYPMVAVQLLAHDVGKKNLLIMDEITQGFDSENRLRKEVAVSMLGHSKTNAFQVFDDLLVLKNGEVVYHGAGGDVVEYFCDLEYQCTPGQRVGQFLLNLAAEQEDRYRILVPAGNKPDGSGSHFVKSFAVLMKFADDAVLVAGSSKSTPSRPTTPQYPMTDTSPINETFEATNMSVAAGSSPGESVKTEVFRSEEADGSIVTTTIRTTRRTVKSSTGALVTTIEVETTTETESTDGTTSTTVATETREETESEESSLTTTSASDATAVSVTEQAGSSPGESVKTEVFRSEEADGSIVTTTIRTTRRTVKSSTGALVTTIEVETTTETESTDGTTSTTVATETREETESEESSLTTTSASDATAVSVTEQAGSSPGESVKTEVFRSEEADGSIVTTTIRTTRRTVKSSTGALVTTIEVETTTETESTDGTTSTTVATETREETESEESSLTTTSASDATAVSVTEQAGSSPGESVKTEVFRSEEADGSIVTTTIRTTRRTVKSSTGALVTTIEVETTTETESTDGTTSTTVATETREETESEESSLTTTSASDATAVSVTEQAGSSPGESVKTEVFRSEEADGSIVTTTIRTTRRTVKSSTGALVTTIEVETTTETESTDGTTSTTVATETREETESEESSLTTTSASDATAVSVTEQAGSSPGESVKTEVFRSEEADGSIVTTTIRTTRRTVKSSTGALVTTIEVETTTETESTDGTTSTTVATETREETESEESSLTTTSASDATAVSVTEQAGSSPGESVKTEVFRSEEADGSIVTTTIRTTRRTVKSSTGALVTTIEVETTTETESTDGTTSTTVATETREETESEESSLTSPSGYLGVKRESSSKLTTKSRGTKSKRGGVSEKAQASSSVRGDGHGETEGAEKMVSVVLKSREATMAAHIGSGIAAATVIASKTEATGSKRDEKIAGGGSNVTARATEENEQVQTARAAAAWGEEVEHVQLASTETASTRKLVQVLAVNRGCSVRVAFDELACAAQASESSNAVKGVTGYAESGRMTAVIGAGRVGKTTFLGTLAGEENPTKGKIYYNGHEASALVRRRGTGYCWFGDEQTVWHGTTTVREALFLSACLRQNNEISETRKIETIQSWLELLGLTEIAEQPLELCSAVETRLVAIGVELAFSPSVLLVDEPTTGLDDKGAQRIVRVLQQVARTGRTIVCTLGDSVSSTELRVFDRLLLLSSSGETIFHGECRMLVQYLEALPGVKRLGSGKSIAAWALESVGEGSSISHTTTTTTTTKGGKARTSKKKKKYASGASMSTGSETINHEKETRFVQLFQRSEIKRALLTQMQRVGYLRPDSAEEHAPALVTAYKSGRLLTYATSWRTQVTLLMRRVLLSYWRSLSSFWASRSLMVSATAQWQRVSVMGVFLVALLWFLWLIVAARSSEYDTFDGVNQGASLIAWSTLTFGASVVLGAVARASRGNAWRENASWRREQAWQAYPAVAYHLCFSVVELVFVLVLAFVVTVLTFALFGFWSVAESGNFSLYWLTLAIFALGQVYLGQWLVRLMPSGSYAAVAGSAFNLLPLLTFVWSWRSSALGNLASWLGMVTPQRFALQVLQALVFGATPDSCAFDTVESGASGAESEIPCRELRLIPSDESSFSRQITVHSYAELEYGAERGSVAFRLVELAVFLLAFRFLVIVALQKRQTRA</sequence>
<feature type="region of interest" description="Disordered" evidence="4">
    <location>
        <begin position="1566"/>
        <end position="1601"/>
    </location>
</feature>
<feature type="region of interest" description="Disordered" evidence="4">
    <location>
        <begin position="543"/>
        <end position="609"/>
    </location>
</feature>
<feature type="compositionally biased region" description="Low complexity" evidence="4">
    <location>
        <begin position="957"/>
        <end position="974"/>
    </location>
</feature>
<feature type="compositionally biased region" description="Low complexity" evidence="4">
    <location>
        <begin position="648"/>
        <end position="658"/>
    </location>
</feature>
<feature type="compositionally biased region" description="Basic and acidic residues" evidence="4">
    <location>
        <begin position="792"/>
        <end position="801"/>
    </location>
</feature>
<name>A0A6A3EA06_9STRA</name>
<feature type="compositionally biased region" description="Basic and acidic residues" evidence="4">
    <location>
        <begin position="1080"/>
        <end position="1089"/>
    </location>
</feature>
<feature type="compositionally biased region" description="Basic and acidic residues" evidence="4">
    <location>
        <begin position="600"/>
        <end position="609"/>
    </location>
</feature>
<feature type="compositionally biased region" description="Low complexity" evidence="4">
    <location>
        <begin position="1032"/>
        <end position="1042"/>
    </location>
</feature>
<feature type="compositionally biased region" description="Low complexity" evidence="4">
    <location>
        <begin position="861"/>
        <end position="878"/>
    </location>
</feature>
<feature type="region of interest" description="Disordered" evidence="4">
    <location>
        <begin position="1"/>
        <end position="78"/>
    </location>
</feature>
<protein>
    <recommendedName>
        <fullName evidence="6">ABC transporter domain-containing protein</fullName>
    </recommendedName>
</protein>
<feature type="compositionally biased region" description="Low complexity" evidence="4">
    <location>
        <begin position="840"/>
        <end position="850"/>
    </location>
</feature>
<feature type="transmembrane region" description="Helical" evidence="5">
    <location>
        <begin position="1854"/>
        <end position="1874"/>
    </location>
</feature>
<feature type="region of interest" description="Disordered" evidence="4">
    <location>
        <begin position="830"/>
        <end position="897"/>
    </location>
</feature>
<evidence type="ECO:0000256" key="5">
    <source>
        <dbReference type="SAM" id="Phobius"/>
    </source>
</evidence>
<feature type="compositionally biased region" description="Basic and acidic residues" evidence="4">
    <location>
        <begin position="984"/>
        <end position="993"/>
    </location>
</feature>
<feature type="compositionally biased region" description="Low complexity" evidence="4">
    <location>
        <begin position="210"/>
        <end position="224"/>
    </location>
</feature>
<feature type="transmembrane region" description="Helical" evidence="5">
    <location>
        <begin position="1963"/>
        <end position="1985"/>
    </location>
</feature>
<keyword evidence="1" id="KW-0813">Transport</keyword>
<evidence type="ECO:0000313" key="8">
    <source>
        <dbReference type="Proteomes" id="UP000429523"/>
    </source>
</evidence>
<dbReference type="Pfam" id="PF00005">
    <property type="entry name" value="ABC_tran"/>
    <property type="match status" value="1"/>
</dbReference>
<dbReference type="Gene3D" id="3.40.50.300">
    <property type="entry name" value="P-loop containing nucleotide triphosphate hydrolases"/>
    <property type="match status" value="1"/>
</dbReference>
<feature type="compositionally biased region" description="Low complexity" evidence="4">
    <location>
        <begin position="936"/>
        <end position="946"/>
    </location>
</feature>
<feature type="compositionally biased region" description="Basic and acidic residues" evidence="4">
    <location>
        <begin position="47"/>
        <end position="68"/>
    </location>
</feature>
<feature type="compositionally biased region" description="Basic and acidic residues" evidence="4">
    <location>
        <begin position="226"/>
        <end position="239"/>
    </location>
</feature>
<evidence type="ECO:0000256" key="2">
    <source>
        <dbReference type="ARBA" id="ARBA00022741"/>
    </source>
</evidence>
<feature type="region of interest" description="Disordered" evidence="4">
    <location>
        <begin position="1022"/>
        <end position="1089"/>
    </location>
</feature>
<feature type="region of interest" description="Disordered" evidence="4">
    <location>
        <begin position="638"/>
        <end position="705"/>
    </location>
</feature>
<feature type="compositionally biased region" description="Basic and acidic residues" evidence="4">
    <location>
        <begin position="888"/>
        <end position="897"/>
    </location>
</feature>
<feature type="compositionally biased region" description="Low complexity" evidence="4">
    <location>
        <begin position="573"/>
        <end position="590"/>
    </location>
</feature>
<evidence type="ECO:0000256" key="4">
    <source>
        <dbReference type="SAM" id="MobiDB-lite"/>
    </source>
</evidence>